<evidence type="ECO:0000313" key="15">
    <source>
        <dbReference type="EMBL" id="HJG88062.1"/>
    </source>
</evidence>
<dbReference type="InterPro" id="IPR011249">
    <property type="entry name" value="Metalloenz_LuxS/M16"/>
</dbReference>
<gene>
    <name evidence="15" type="ORF">K8U91_01105</name>
</gene>
<keyword evidence="9" id="KW-0071">Autoinducer synthesis</keyword>
<comment type="caution">
    <text evidence="15">The sequence shown here is derived from an EMBL/GenBank/DDBJ whole genome shotgun (WGS) entry which is preliminary data.</text>
</comment>
<evidence type="ECO:0000256" key="8">
    <source>
        <dbReference type="ARBA" id="ARBA00022723"/>
    </source>
</evidence>
<dbReference type="GO" id="GO:0009372">
    <property type="term" value="P:quorum sensing"/>
    <property type="evidence" value="ECO:0007669"/>
    <property type="project" value="UniProtKB-KW"/>
</dbReference>
<comment type="similarity">
    <text evidence="3">Belongs to the LuxS family.</text>
</comment>
<evidence type="ECO:0000256" key="5">
    <source>
        <dbReference type="ARBA" id="ARBA00012240"/>
    </source>
</evidence>
<dbReference type="Proteomes" id="UP000757103">
    <property type="component" value="Unassembled WGS sequence"/>
</dbReference>
<keyword evidence="7" id="KW-0673">Quorum sensing</keyword>
<dbReference type="NCBIfam" id="NF002604">
    <property type="entry name" value="PRK02260.1-4"/>
    <property type="match status" value="1"/>
</dbReference>
<protein>
    <recommendedName>
        <fullName evidence="6">S-ribosylhomocysteine lyase</fullName>
        <ecNumber evidence="5">4.4.1.21</ecNumber>
    </recommendedName>
    <alternativeName>
        <fullName evidence="13">AI-2 synthesis protein</fullName>
    </alternativeName>
    <alternativeName>
        <fullName evidence="14">Autoinducer-2 production protein LuxS</fullName>
    </alternativeName>
</protein>
<accession>A0A921MP94</accession>
<dbReference type="EC" id="4.4.1.21" evidence="5"/>
<dbReference type="SUPFAM" id="SSF63411">
    <property type="entry name" value="LuxS/MPP-like metallohydrolase"/>
    <property type="match status" value="1"/>
</dbReference>
<dbReference type="InterPro" id="IPR037005">
    <property type="entry name" value="LuxS_sf"/>
</dbReference>
<dbReference type="Gene3D" id="3.30.1360.80">
    <property type="entry name" value="S-ribosylhomocysteinase (LuxS)"/>
    <property type="match status" value="1"/>
</dbReference>
<evidence type="ECO:0000256" key="4">
    <source>
        <dbReference type="ARBA" id="ARBA00011738"/>
    </source>
</evidence>
<reference evidence="15" key="2">
    <citation type="submission" date="2021-09" db="EMBL/GenBank/DDBJ databases">
        <authorList>
            <person name="Gilroy R."/>
        </authorList>
    </citation>
    <scope>NUCLEOTIDE SEQUENCE</scope>
    <source>
        <strain evidence="15">CHK121-7720</strain>
    </source>
</reference>
<evidence type="ECO:0000256" key="7">
    <source>
        <dbReference type="ARBA" id="ARBA00022654"/>
    </source>
</evidence>
<evidence type="ECO:0000256" key="1">
    <source>
        <dbReference type="ARBA" id="ARBA00000297"/>
    </source>
</evidence>
<name>A0A921MP94_9BACT</name>
<keyword evidence="8" id="KW-0479">Metal-binding</keyword>
<dbReference type="EMBL" id="DYUD01000007">
    <property type="protein sequence ID" value="HJG88062.1"/>
    <property type="molecule type" value="Genomic_DNA"/>
</dbReference>
<dbReference type="InterPro" id="IPR003815">
    <property type="entry name" value="S-ribosylhomocysteinase"/>
</dbReference>
<evidence type="ECO:0000256" key="14">
    <source>
        <dbReference type="ARBA" id="ARBA00031777"/>
    </source>
</evidence>
<evidence type="ECO:0000256" key="6">
    <source>
        <dbReference type="ARBA" id="ARBA00015130"/>
    </source>
</evidence>
<comment type="catalytic activity">
    <reaction evidence="1">
        <text>S-(5-deoxy-D-ribos-5-yl)-L-homocysteine = (S)-4,5-dihydroxypentane-2,3-dione + L-homocysteine</text>
        <dbReference type="Rhea" id="RHEA:17753"/>
        <dbReference type="ChEBI" id="CHEBI:29484"/>
        <dbReference type="ChEBI" id="CHEBI:58195"/>
        <dbReference type="ChEBI" id="CHEBI:58199"/>
        <dbReference type="EC" id="4.4.1.21"/>
    </reaction>
</comment>
<evidence type="ECO:0000256" key="10">
    <source>
        <dbReference type="ARBA" id="ARBA00023004"/>
    </source>
</evidence>
<keyword evidence="10" id="KW-0408">Iron</keyword>
<keyword evidence="11 15" id="KW-0456">Lyase</keyword>
<proteinExistence type="inferred from homology"/>
<evidence type="ECO:0000256" key="12">
    <source>
        <dbReference type="ARBA" id="ARBA00024654"/>
    </source>
</evidence>
<evidence type="ECO:0000256" key="9">
    <source>
        <dbReference type="ARBA" id="ARBA00022929"/>
    </source>
</evidence>
<evidence type="ECO:0000256" key="11">
    <source>
        <dbReference type="ARBA" id="ARBA00023239"/>
    </source>
</evidence>
<dbReference type="GO" id="GO:0043768">
    <property type="term" value="F:S-ribosylhomocysteine lyase activity"/>
    <property type="evidence" value="ECO:0007669"/>
    <property type="project" value="UniProtKB-EC"/>
</dbReference>
<comment type="subunit">
    <text evidence="4">Homodimer.</text>
</comment>
<dbReference type="RefSeq" id="WP_273305165.1">
    <property type="nucleotide sequence ID" value="NZ_DYUD01000007.1"/>
</dbReference>
<dbReference type="PRINTS" id="PR01487">
    <property type="entry name" value="LUXSPROTEIN"/>
</dbReference>
<dbReference type="Pfam" id="PF02664">
    <property type="entry name" value="LuxS"/>
    <property type="match status" value="1"/>
</dbReference>
<comment type="function">
    <text evidence="12">Involved in the synthesis of autoinducer 2 (AI-2) which is secreted by bacteria and is used to communicate both the cell density and the metabolic potential of the environment. The regulation of gene expression in response to changes in cell density is called quorum sensing. Catalyzes the transformation of S-ribosylhomocysteine (RHC) to homocysteine (HC) and 4,5-dihydroxy-2,3-pentadione (DPD).</text>
</comment>
<comment type="cofactor">
    <cofactor evidence="2">
        <name>Fe cation</name>
        <dbReference type="ChEBI" id="CHEBI:24875"/>
    </cofactor>
</comment>
<dbReference type="AlphaFoldDB" id="A0A921MP94"/>
<organism evidence="15 16">
    <name type="scientific">Barnesiella viscericola</name>
    <dbReference type="NCBI Taxonomy" id="397865"/>
    <lineage>
        <taxon>Bacteria</taxon>
        <taxon>Pseudomonadati</taxon>
        <taxon>Bacteroidota</taxon>
        <taxon>Bacteroidia</taxon>
        <taxon>Bacteroidales</taxon>
        <taxon>Barnesiellaceae</taxon>
        <taxon>Barnesiella</taxon>
    </lineage>
</organism>
<reference evidence="15" key="1">
    <citation type="journal article" date="2021" name="PeerJ">
        <title>Extensive microbial diversity within the chicken gut microbiome revealed by metagenomics and culture.</title>
        <authorList>
            <person name="Gilroy R."/>
            <person name="Ravi A."/>
            <person name="Getino M."/>
            <person name="Pursley I."/>
            <person name="Horton D.L."/>
            <person name="Alikhan N.F."/>
            <person name="Baker D."/>
            <person name="Gharbi K."/>
            <person name="Hall N."/>
            <person name="Watson M."/>
            <person name="Adriaenssens E.M."/>
            <person name="Foster-Nyarko E."/>
            <person name="Jarju S."/>
            <person name="Secka A."/>
            <person name="Antonio M."/>
            <person name="Oren A."/>
            <person name="Chaudhuri R.R."/>
            <person name="La Ragione R."/>
            <person name="Hildebrand F."/>
            <person name="Pallen M.J."/>
        </authorList>
    </citation>
    <scope>NUCLEOTIDE SEQUENCE</scope>
    <source>
        <strain evidence="15">CHK121-7720</strain>
    </source>
</reference>
<evidence type="ECO:0000256" key="3">
    <source>
        <dbReference type="ARBA" id="ARBA00007311"/>
    </source>
</evidence>
<dbReference type="GO" id="GO:0005506">
    <property type="term" value="F:iron ion binding"/>
    <property type="evidence" value="ECO:0007669"/>
    <property type="project" value="InterPro"/>
</dbReference>
<evidence type="ECO:0000256" key="2">
    <source>
        <dbReference type="ARBA" id="ARBA00001962"/>
    </source>
</evidence>
<evidence type="ECO:0000313" key="16">
    <source>
        <dbReference type="Proteomes" id="UP000757103"/>
    </source>
</evidence>
<dbReference type="PANTHER" id="PTHR35799:SF1">
    <property type="entry name" value="S-RIBOSYLHOMOCYSTEINE LYASE"/>
    <property type="match status" value="1"/>
</dbReference>
<sequence>MKKIPSFTIDHIHLLRGIYVSRKDYLGDHVVTTFDIRMKEPNREPAIGYGALHTIEHLAATFLRNHPVWGDRIVFWGPMGCCTGNYFLVQGDLQSRDIVDLMCETFRFIRDFEGQVPGAAPRDCGNYLLHDLPMARWEADKYLREVLDVIEEKNLVYPTVEE</sequence>
<evidence type="ECO:0000256" key="13">
    <source>
        <dbReference type="ARBA" id="ARBA00030600"/>
    </source>
</evidence>
<dbReference type="PANTHER" id="PTHR35799">
    <property type="entry name" value="S-RIBOSYLHOMOCYSTEINE LYASE"/>
    <property type="match status" value="1"/>
</dbReference>